<dbReference type="OrthoDB" id="1667587at2759"/>
<dbReference type="GO" id="GO:0015031">
    <property type="term" value="P:protein transport"/>
    <property type="evidence" value="ECO:0007669"/>
    <property type="project" value="UniProtKB-KW"/>
</dbReference>
<dbReference type="AlphaFoldDB" id="A0A1B2JGI4"/>
<dbReference type="SMART" id="SM00320">
    <property type="entry name" value="WD40"/>
    <property type="match status" value="3"/>
</dbReference>
<evidence type="ECO:0000256" key="7">
    <source>
        <dbReference type="ARBA" id="ARBA00025740"/>
    </source>
</evidence>
<name>A0A1B2JGI4_PICPA</name>
<keyword evidence="6" id="KW-0653">Protein transport</keyword>
<keyword evidence="4" id="KW-0853">WD repeat</keyword>
<dbReference type="InterPro" id="IPR048720">
    <property type="entry name" value="PROPPIN"/>
</dbReference>
<dbReference type="InterPro" id="IPR036322">
    <property type="entry name" value="WD40_repeat_dom_sf"/>
</dbReference>
<dbReference type="Proteomes" id="UP000094565">
    <property type="component" value="Chromosome 3"/>
</dbReference>
<sequence>MCADILQMSSSAYHSYPTHRPSMVTATFNQNNSCIAVGFSDCYKVYNCDPFGECFSKNDDGGASIMEMLFSTSLVAVVGTGDKPSTSTRKLKIVNTKRNTIICELSFSTAILAVKLNRKRLVVVLYDQLFIYDISCMKQLKTIETVPNRLAIASLSADDSSILAYPSSDFSSSNERHQLGETVSTGGSGGVVLYDALNCEFITIIEAHKAQLQQICLSKDGSLLATTSHKGTLIRVFSTSSPFDKLYEFRRGSYQVRIQHLSFSHDNRYLSCCSNTGTIHFFKLDSSSAEEDGSEADREERLIPQQGELSTEESTSVTNIFSQKGKYHLKEYLQQVSSRLPTNVQQNFTSLIEPQRDFAHIKLPSPSPTTIATIDSSNNVVVFSGTNLYVYHLKPGECVLLKKHSLT</sequence>
<dbReference type="GO" id="GO:0012505">
    <property type="term" value="C:endomembrane system"/>
    <property type="evidence" value="ECO:0007669"/>
    <property type="project" value="UniProtKB-SubCell"/>
</dbReference>
<reference evidence="9 10" key="1">
    <citation type="submission" date="2016-02" db="EMBL/GenBank/DDBJ databases">
        <title>Comparative genomic and transcriptomic foundation for Pichia pastoris.</title>
        <authorList>
            <person name="Love K.R."/>
            <person name="Shah K.A."/>
            <person name="Whittaker C.A."/>
            <person name="Wu J."/>
            <person name="Bartlett M.C."/>
            <person name="Ma D."/>
            <person name="Leeson R.L."/>
            <person name="Priest M."/>
            <person name="Young S.K."/>
            <person name="Love J.C."/>
        </authorList>
    </citation>
    <scope>NUCLEOTIDE SEQUENCE [LARGE SCALE GENOMIC DNA]</scope>
    <source>
        <strain evidence="9 10">ATCC 28485</strain>
    </source>
</reference>
<keyword evidence="2" id="KW-0813">Transport</keyword>
<dbReference type="SUPFAM" id="SSF50978">
    <property type="entry name" value="WD40 repeat-like"/>
    <property type="match status" value="1"/>
</dbReference>
<accession>A0A1B2JGI4</accession>
<evidence type="ECO:0000313" key="9">
    <source>
        <dbReference type="EMBL" id="ANZ76928.1"/>
    </source>
</evidence>
<evidence type="ECO:0000256" key="4">
    <source>
        <dbReference type="ARBA" id="ARBA00022574"/>
    </source>
</evidence>
<dbReference type="GO" id="GO:0005774">
    <property type="term" value="C:vacuolar membrane"/>
    <property type="evidence" value="ECO:0007669"/>
    <property type="project" value="UniProtKB-SubCell"/>
</dbReference>
<keyword evidence="5" id="KW-0677">Repeat</keyword>
<dbReference type="Gene3D" id="2.130.10.10">
    <property type="entry name" value="YVTN repeat-like/Quinoprotein amine dehydrogenase"/>
    <property type="match status" value="1"/>
</dbReference>
<dbReference type="InterPro" id="IPR001680">
    <property type="entry name" value="WD40_rpt"/>
</dbReference>
<evidence type="ECO:0000256" key="6">
    <source>
        <dbReference type="ARBA" id="ARBA00022927"/>
    </source>
</evidence>
<comment type="subcellular location">
    <subcellularLocation>
        <location evidence="1">Endomembrane system</location>
        <topology evidence="1">Peripheral membrane protein</topology>
    </subcellularLocation>
    <subcellularLocation>
        <location evidence="8">Vacuole membrane</location>
    </subcellularLocation>
</comment>
<evidence type="ECO:0000256" key="1">
    <source>
        <dbReference type="ARBA" id="ARBA00004184"/>
    </source>
</evidence>
<dbReference type="EMBL" id="CP014586">
    <property type="protein sequence ID" value="ANZ76928.1"/>
    <property type="molecule type" value="Genomic_DNA"/>
</dbReference>
<evidence type="ECO:0000256" key="3">
    <source>
        <dbReference type="ARBA" id="ARBA00022554"/>
    </source>
</evidence>
<keyword evidence="10" id="KW-1185">Reference proteome</keyword>
<gene>
    <name evidence="9" type="ORF">ATY40_BA7503488</name>
</gene>
<protein>
    <submittedName>
        <fullName evidence="9">BA75_03488T0</fullName>
    </submittedName>
</protein>
<evidence type="ECO:0000256" key="5">
    <source>
        <dbReference type="ARBA" id="ARBA00022737"/>
    </source>
</evidence>
<dbReference type="InterPro" id="IPR015943">
    <property type="entry name" value="WD40/YVTN_repeat-like_dom_sf"/>
</dbReference>
<comment type="similarity">
    <text evidence="7">Belongs to the WD repeat PROPPIN family.</text>
</comment>
<dbReference type="Pfam" id="PF21032">
    <property type="entry name" value="PROPPIN"/>
    <property type="match status" value="1"/>
</dbReference>
<organism evidence="9 10">
    <name type="scientific">Komagataella pastoris</name>
    <name type="common">Yeast</name>
    <name type="synonym">Pichia pastoris</name>
    <dbReference type="NCBI Taxonomy" id="4922"/>
    <lineage>
        <taxon>Eukaryota</taxon>
        <taxon>Fungi</taxon>
        <taxon>Dikarya</taxon>
        <taxon>Ascomycota</taxon>
        <taxon>Saccharomycotina</taxon>
        <taxon>Pichiomycetes</taxon>
        <taxon>Pichiales</taxon>
        <taxon>Pichiaceae</taxon>
        <taxon>Komagataella</taxon>
    </lineage>
</organism>
<evidence type="ECO:0000256" key="2">
    <source>
        <dbReference type="ARBA" id="ARBA00022448"/>
    </source>
</evidence>
<dbReference type="PANTHER" id="PTHR11227">
    <property type="entry name" value="WD-REPEAT PROTEIN INTERACTING WITH PHOSPHOINOSIDES WIPI -RELATED"/>
    <property type="match status" value="1"/>
</dbReference>
<keyword evidence="3" id="KW-0926">Vacuole</keyword>
<proteinExistence type="inferred from homology"/>
<evidence type="ECO:0000313" key="10">
    <source>
        <dbReference type="Proteomes" id="UP000094565"/>
    </source>
</evidence>
<evidence type="ECO:0000256" key="8">
    <source>
        <dbReference type="ARBA" id="ARBA00037813"/>
    </source>
</evidence>